<dbReference type="InterPro" id="IPR043128">
    <property type="entry name" value="Rev_trsase/Diguanyl_cyclase"/>
</dbReference>
<proteinExistence type="predicted"/>
<dbReference type="EMBL" id="FNZE01000003">
    <property type="protein sequence ID" value="SEI92342.1"/>
    <property type="molecule type" value="Genomic_DNA"/>
</dbReference>
<organism evidence="2 3">
    <name type="scientific">Pseudomonas linyingensis</name>
    <dbReference type="NCBI Taxonomy" id="915471"/>
    <lineage>
        <taxon>Bacteria</taxon>
        <taxon>Pseudomonadati</taxon>
        <taxon>Pseudomonadota</taxon>
        <taxon>Gammaproteobacteria</taxon>
        <taxon>Pseudomonadales</taxon>
        <taxon>Pseudomonadaceae</taxon>
        <taxon>Pseudomonas</taxon>
    </lineage>
</organism>
<keyword evidence="3" id="KW-1185">Reference proteome</keyword>
<evidence type="ECO:0000313" key="2">
    <source>
        <dbReference type="EMBL" id="SEI92342.1"/>
    </source>
</evidence>
<dbReference type="RefSeq" id="WP_090307718.1">
    <property type="nucleotide sequence ID" value="NZ_FNZE01000003.1"/>
</dbReference>
<dbReference type="InterPro" id="IPR000160">
    <property type="entry name" value="GGDEF_dom"/>
</dbReference>
<evidence type="ECO:0000313" key="3">
    <source>
        <dbReference type="Proteomes" id="UP000242930"/>
    </source>
</evidence>
<feature type="domain" description="GGDEF" evidence="1">
    <location>
        <begin position="345"/>
        <end position="463"/>
    </location>
</feature>
<reference evidence="3" key="1">
    <citation type="submission" date="2016-10" db="EMBL/GenBank/DDBJ databases">
        <authorList>
            <person name="Varghese N."/>
            <person name="Submissions S."/>
        </authorList>
    </citation>
    <scope>NUCLEOTIDE SEQUENCE [LARGE SCALE GENOMIC DNA]</scope>
    <source>
        <strain evidence="3">LMG 25967</strain>
    </source>
</reference>
<gene>
    <name evidence="2" type="ORF">SAMN05216201_103120</name>
</gene>
<dbReference type="InterPro" id="IPR040572">
    <property type="entry name" value="TackOD1"/>
</dbReference>
<accession>A0A1H6UWK6</accession>
<dbReference type="Pfam" id="PF00990">
    <property type="entry name" value="GGDEF"/>
    <property type="match status" value="1"/>
</dbReference>
<dbReference type="Pfam" id="PF18551">
    <property type="entry name" value="TackOD1"/>
    <property type="match status" value="1"/>
</dbReference>
<dbReference type="PROSITE" id="PS50887">
    <property type="entry name" value="GGDEF"/>
    <property type="match status" value="1"/>
</dbReference>
<name>A0A1H6UWK6_9PSED</name>
<dbReference type="InterPro" id="IPR029787">
    <property type="entry name" value="Nucleotide_cyclase"/>
</dbReference>
<dbReference type="OrthoDB" id="8432393at2"/>
<dbReference type="SUPFAM" id="SSF55073">
    <property type="entry name" value="Nucleotide cyclase"/>
    <property type="match status" value="1"/>
</dbReference>
<evidence type="ECO:0000259" key="1">
    <source>
        <dbReference type="PROSITE" id="PS50887"/>
    </source>
</evidence>
<sequence length="463" mass="51832">MSATTPRIAVLAAPGGRAPPYSNLHHFGDPDALLAGAPWDVVLLDHPGPQAGQLLLRLRRSEACRFVPIYCCRDQDAWCLALGDGGPPAEADALVAHWRLWRGRFSLFNRGTAPERFDSRVLAWLWLRSPGEIRALRDTSVAQHYRYPLLEVLAGEEAVNDFVWLQLMVQQGWLQAGELVDRLRLCSHCGSGRINYVDVCPECGALDIARQPSLHCFTCGHVGPQEQFVKEGVLLCPNCLSRLRHIGSDYDRPMENYGCRQCHAFFVDARVEARCLDCGQIQTPDKLRVREVRHYRLTDAGRLRCRLGNGSQADLALFRLNLRGGQEFAELLSWQIELVRRYGSPSFSLLGVRLRNLSETLGALGELRAHALIDNLVERLLEMVRETDRCTRASEDLFWLLLPHTDAQGLARLRQRLARASELVTETAAHGIELRTVGFTAPQDLLEQEDGALLLARLAGELA</sequence>
<dbReference type="STRING" id="915471.SAMN05216201_103120"/>
<dbReference type="Proteomes" id="UP000242930">
    <property type="component" value="Unassembled WGS sequence"/>
</dbReference>
<dbReference type="Gene3D" id="3.30.70.270">
    <property type="match status" value="1"/>
</dbReference>
<dbReference type="AlphaFoldDB" id="A0A1H6UWK6"/>
<protein>
    <submittedName>
        <fullName evidence="2">GGDEF domain-containing protein, diguanylate cyclase (C-di-GMP synthetase) or its enzymatically inactive variants</fullName>
    </submittedName>
</protein>